<sequence length="94" mass="9445">MLRHEFRPGKLVAGLVLTAAGVVYLGDAGDAWQTPWFVVIPLVVGGLCLAGAVGFLDHAIRGRRGAGRKGPTGPANRGTAAGAGPPGTTGETGR</sequence>
<keyword evidence="2" id="KW-1133">Transmembrane helix</keyword>
<gene>
    <name evidence="3" type="ORF">PV517_33490</name>
</gene>
<evidence type="ECO:0000313" key="3">
    <source>
        <dbReference type="EMBL" id="MDX2913567.1"/>
    </source>
</evidence>
<feature type="transmembrane region" description="Helical" evidence="2">
    <location>
        <begin position="38"/>
        <end position="60"/>
    </location>
</feature>
<evidence type="ECO:0000256" key="2">
    <source>
        <dbReference type="SAM" id="Phobius"/>
    </source>
</evidence>
<evidence type="ECO:0000313" key="4">
    <source>
        <dbReference type="Proteomes" id="UP001271723"/>
    </source>
</evidence>
<keyword evidence="4" id="KW-1185">Reference proteome</keyword>
<feature type="region of interest" description="Disordered" evidence="1">
    <location>
        <begin position="63"/>
        <end position="94"/>
    </location>
</feature>
<feature type="compositionally biased region" description="Low complexity" evidence="1">
    <location>
        <begin position="69"/>
        <end position="83"/>
    </location>
</feature>
<dbReference type="RefSeq" id="WP_216590956.1">
    <property type="nucleotide sequence ID" value="NZ_JAGJBZ010000003.1"/>
</dbReference>
<dbReference type="EMBL" id="JARAVY010000015">
    <property type="protein sequence ID" value="MDX2913567.1"/>
    <property type="molecule type" value="Genomic_DNA"/>
</dbReference>
<protein>
    <recommendedName>
        <fullName evidence="5">Integral membrane protein</fullName>
    </recommendedName>
</protein>
<name>A0ABU4LCQ9_9ACTN</name>
<proteinExistence type="predicted"/>
<dbReference type="Proteomes" id="UP001271723">
    <property type="component" value="Unassembled WGS sequence"/>
</dbReference>
<keyword evidence="2" id="KW-0472">Membrane</keyword>
<feature type="compositionally biased region" description="Gly residues" evidence="1">
    <location>
        <begin position="84"/>
        <end position="94"/>
    </location>
</feature>
<accession>A0ABU4LCQ9</accession>
<reference evidence="3 4" key="1">
    <citation type="journal article" date="2023" name="Microb. Genom.">
        <title>Mesoterricola silvestris gen. nov., sp. nov., Mesoterricola sediminis sp. nov., Geothrix oryzae sp. nov., Geothrix edaphica sp. nov., Geothrix rubra sp. nov., and Geothrix limicola sp. nov., six novel members of Acidobacteriota isolated from soils.</title>
        <authorList>
            <person name="Weisberg A.J."/>
            <person name="Pearce E."/>
            <person name="Kramer C.G."/>
            <person name="Chang J.H."/>
            <person name="Clarke C.R."/>
        </authorList>
    </citation>
    <scope>NUCLEOTIDE SEQUENCE [LARGE SCALE GENOMIC DNA]</scope>
    <source>
        <strain evidence="3 4">NRRL_B-2795</strain>
    </source>
</reference>
<keyword evidence="2" id="KW-0812">Transmembrane</keyword>
<evidence type="ECO:0000256" key="1">
    <source>
        <dbReference type="SAM" id="MobiDB-lite"/>
    </source>
</evidence>
<organism evidence="3 4">
    <name type="scientific">Streptomyces griseiscabiei</name>
    <dbReference type="NCBI Taxonomy" id="2993540"/>
    <lineage>
        <taxon>Bacteria</taxon>
        <taxon>Bacillati</taxon>
        <taxon>Actinomycetota</taxon>
        <taxon>Actinomycetes</taxon>
        <taxon>Kitasatosporales</taxon>
        <taxon>Streptomycetaceae</taxon>
        <taxon>Streptomyces</taxon>
    </lineage>
</organism>
<evidence type="ECO:0008006" key="5">
    <source>
        <dbReference type="Google" id="ProtNLM"/>
    </source>
</evidence>
<comment type="caution">
    <text evidence="3">The sequence shown here is derived from an EMBL/GenBank/DDBJ whole genome shotgun (WGS) entry which is preliminary data.</text>
</comment>